<dbReference type="Pfam" id="PF13460">
    <property type="entry name" value="NAD_binding_10"/>
    <property type="match status" value="1"/>
</dbReference>
<dbReference type="RefSeq" id="WP_075762111.1">
    <property type="nucleotide sequence ID" value="NZ_MJIL01000044.1"/>
</dbReference>
<dbReference type="AlphaFoldDB" id="A0A1Q9H101"/>
<dbReference type="Gene3D" id="3.40.50.720">
    <property type="entry name" value="NAD(P)-binding Rossmann-like Domain"/>
    <property type="match status" value="1"/>
</dbReference>
<evidence type="ECO:0000313" key="3">
    <source>
        <dbReference type="Proteomes" id="UP000186905"/>
    </source>
</evidence>
<organism evidence="2 3">
    <name type="scientific">Photobacterium proteolyticum</name>
    <dbReference type="NCBI Taxonomy" id="1903952"/>
    <lineage>
        <taxon>Bacteria</taxon>
        <taxon>Pseudomonadati</taxon>
        <taxon>Pseudomonadota</taxon>
        <taxon>Gammaproteobacteria</taxon>
        <taxon>Vibrionales</taxon>
        <taxon>Vibrionaceae</taxon>
        <taxon>Photobacterium</taxon>
    </lineage>
</organism>
<protein>
    <submittedName>
        <fullName evidence="2">Flavin reductase</fullName>
    </submittedName>
</protein>
<evidence type="ECO:0000259" key="1">
    <source>
        <dbReference type="Pfam" id="PF13460"/>
    </source>
</evidence>
<comment type="caution">
    <text evidence="2">The sequence shown here is derived from an EMBL/GenBank/DDBJ whole genome shotgun (WGS) entry which is preliminary data.</text>
</comment>
<dbReference type="Proteomes" id="UP000186905">
    <property type="component" value="Unassembled WGS sequence"/>
</dbReference>
<dbReference type="OrthoDB" id="9803892at2"/>
<accession>A0A1Q9H101</accession>
<dbReference type="SUPFAM" id="SSF51735">
    <property type="entry name" value="NAD(P)-binding Rossmann-fold domains"/>
    <property type="match status" value="1"/>
</dbReference>
<proteinExistence type="predicted"/>
<dbReference type="EMBL" id="MJIL01000044">
    <property type="protein sequence ID" value="OLQ81173.1"/>
    <property type="molecule type" value="Genomic_DNA"/>
</dbReference>
<gene>
    <name evidence="2" type="ORF">BIT28_08100</name>
</gene>
<dbReference type="PANTHER" id="PTHR15020:SF50">
    <property type="entry name" value="UPF0659 PROTEIN YMR090W"/>
    <property type="match status" value="1"/>
</dbReference>
<name>A0A1Q9H101_9GAMM</name>
<feature type="domain" description="NAD(P)-binding" evidence="1">
    <location>
        <begin position="12"/>
        <end position="192"/>
    </location>
</feature>
<reference evidence="2 3" key="1">
    <citation type="submission" date="2016-09" db="EMBL/GenBank/DDBJ databases">
        <title>Photobacterium proteolyticum sp. nov. a protease producing bacterium isolated from ocean sediments of Laizhou Bay.</title>
        <authorList>
            <person name="Li Y."/>
        </authorList>
    </citation>
    <scope>NUCLEOTIDE SEQUENCE [LARGE SCALE GENOMIC DNA]</scope>
    <source>
        <strain evidence="2 3">13-12</strain>
    </source>
</reference>
<keyword evidence="3" id="KW-1185">Reference proteome</keyword>
<dbReference type="InterPro" id="IPR016040">
    <property type="entry name" value="NAD(P)-bd_dom"/>
</dbReference>
<dbReference type="InterPro" id="IPR036291">
    <property type="entry name" value="NAD(P)-bd_dom_sf"/>
</dbReference>
<evidence type="ECO:0000313" key="2">
    <source>
        <dbReference type="EMBL" id="OLQ81173.1"/>
    </source>
</evidence>
<sequence length="210" mass="22628">MKTIAIWGVASGLGATMAEYFHNHGFKVIGIARNPDKNARLAELGIQTISCDATVQHEVQAAVESLPTGSWVVSTMGSFRADVPVDYIGHRYLIDALESRGISRFLLVTSLGCGESWQYLSDGAKAAFGAAVREKSLAEAWLKSSKLDFTILRPGGLKDGAATGQAQLSQGTEVHGLINRIDVADLTRQLLERINSIGQTYQCVDPSLTY</sequence>
<dbReference type="PANTHER" id="PTHR15020">
    <property type="entry name" value="FLAVIN REDUCTASE-RELATED"/>
    <property type="match status" value="1"/>
</dbReference>
<dbReference type="STRING" id="1903952.BIT28_08100"/>